<proteinExistence type="predicted"/>
<name>A0A9P1BHE4_9DINO</name>
<evidence type="ECO:0000313" key="4">
    <source>
        <dbReference type="Proteomes" id="UP001152797"/>
    </source>
</evidence>
<dbReference type="EMBL" id="CAMXCT010000017">
    <property type="protein sequence ID" value="CAI3972533.1"/>
    <property type="molecule type" value="Genomic_DNA"/>
</dbReference>
<evidence type="ECO:0000256" key="1">
    <source>
        <dbReference type="SAM" id="MobiDB-lite"/>
    </source>
</evidence>
<reference evidence="2" key="1">
    <citation type="submission" date="2022-10" db="EMBL/GenBank/DDBJ databases">
        <authorList>
            <person name="Chen Y."/>
            <person name="Dougan E. K."/>
            <person name="Chan C."/>
            <person name="Rhodes N."/>
            <person name="Thang M."/>
        </authorList>
    </citation>
    <scope>NUCLEOTIDE SEQUENCE</scope>
</reference>
<evidence type="ECO:0000313" key="3">
    <source>
        <dbReference type="EMBL" id="CAL1125908.1"/>
    </source>
</evidence>
<feature type="region of interest" description="Disordered" evidence="1">
    <location>
        <begin position="61"/>
        <end position="85"/>
    </location>
</feature>
<dbReference type="Proteomes" id="UP001152797">
    <property type="component" value="Unassembled WGS sequence"/>
</dbReference>
<dbReference type="EMBL" id="CAMXCT030000017">
    <property type="protein sequence ID" value="CAL4759845.1"/>
    <property type="molecule type" value="Genomic_DNA"/>
</dbReference>
<dbReference type="EMBL" id="CAMXCT020000017">
    <property type="protein sequence ID" value="CAL1125908.1"/>
    <property type="molecule type" value="Genomic_DNA"/>
</dbReference>
<gene>
    <name evidence="2" type="ORF">C1SCF055_LOCUS1108</name>
</gene>
<comment type="caution">
    <text evidence="2">The sequence shown here is derived from an EMBL/GenBank/DDBJ whole genome shotgun (WGS) entry which is preliminary data.</text>
</comment>
<keyword evidence="4" id="KW-1185">Reference proteome</keyword>
<dbReference type="AlphaFoldDB" id="A0A9P1BHE4"/>
<reference evidence="3" key="2">
    <citation type="submission" date="2024-04" db="EMBL/GenBank/DDBJ databases">
        <authorList>
            <person name="Chen Y."/>
            <person name="Shah S."/>
            <person name="Dougan E. K."/>
            <person name="Thang M."/>
            <person name="Chan C."/>
        </authorList>
    </citation>
    <scope>NUCLEOTIDE SEQUENCE [LARGE SCALE GENOMIC DNA]</scope>
</reference>
<accession>A0A9P1BHE4</accession>
<sequence>MAPLAKRRCEVLEDEAHEKAETQGNAVEVQALKAASVPDEDLELEAMLQEVGVEFYELSPEEMNGGEAPSSPAELAELDGLRFLP</sequence>
<organism evidence="2">
    <name type="scientific">Cladocopium goreaui</name>
    <dbReference type="NCBI Taxonomy" id="2562237"/>
    <lineage>
        <taxon>Eukaryota</taxon>
        <taxon>Sar</taxon>
        <taxon>Alveolata</taxon>
        <taxon>Dinophyceae</taxon>
        <taxon>Suessiales</taxon>
        <taxon>Symbiodiniaceae</taxon>
        <taxon>Cladocopium</taxon>
    </lineage>
</organism>
<evidence type="ECO:0000313" key="2">
    <source>
        <dbReference type="EMBL" id="CAI3972533.1"/>
    </source>
</evidence>
<protein>
    <submittedName>
        <fullName evidence="2">Uncharacterized protein</fullName>
    </submittedName>
</protein>